<keyword evidence="1" id="KW-0863">Zinc-finger</keyword>
<sequence length="209" mass="22196">MADTQYDHQPTKLTQSSSVSPLRIFGYDVAGGVAADIVVRQSPPRPVADDGRRRFECQYCCREFANSQALGGHQNAHKKERQQLKRARRQLGSSAAAAGMAAFYAAGFAPPPPPPQQLGHVMAAMGSNAYAPSWVYLPHHQTNLGHLPLFHAVAPAPGMCQPEPLMLCTGSSSSARSYELCAPADGDDAEEASVMGLNLHLSLGPASSS</sequence>
<dbReference type="PANTHER" id="PTHR46353">
    <property type="entry name" value="ZINC FINGER PROTEIN 5"/>
    <property type="match status" value="1"/>
</dbReference>
<evidence type="ECO:0000259" key="2">
    <source>
        <dbReference type="PROSITE" id="PS50157"/>
    </source>
</evidence>
<dbReference type="EMBL" id="JACEFO010002248">
    <property type="protein sequence ID" value="KAF8670949.1"/>
    <property type="molecule type" value="Genomic_DNA"/>
</dbReference>
<dbReference type="GO" id="GO:0005634">
    <property type="term" value="C:nucleus"/>
    <property type="evidence" value="ECO:0007669"/>
    <property type="project" value="TreeGrafter"/>
</dbReference>
<reference evidence="3" key="1">
    <citation type="submission" date="2020-07" db="EMBL/GenBank/DDBJ databases">
        <title>Genome sequence and genetic diversity analysis of an under-domesticated orphan crop, white fonio (Digitaria exilis).</title>
        <authorList>
            <person name="Bennetzen J.L."/>
            <person name="Chen S."/>
            <person name="Ma X."/>
            <person name="Wang X."/>
            <person name="Yssel A.E.J."/>
            <person name="Chaluvadi S.R."/>
            <person name="Johnson M."/>
            <person name="Gangashetty P."/>
            <person name="Hamidou F."/>
            <person name="Sanogo M.D."/>
            <person name="Zwaenepoel A."/>
            <person name="Wallace J."/>
            <person name="Van De Peer Y."/>
            <person name="Van Deynze A."/>
        </authorList>
    </citation>
    <scope>NUCLEOTIDE SEQUENCE</scope>
    <source>
        <tissue evidence="3">Leaves</tissue>
    </source>
</reference>
<dbReference type="InterPro" id="IPR036236">
    <property type="entry name" value="Znf_C2H2_sf"/>
</dbReference>
<keyword evidence="1" id="KW-0479">Metal-binding</keyword>
<dbReference type="PANTHER" id="PTHR46353:SF7">
    <property type="entry name" value="OS01G0512700 PROTEIN"/>
    <property type="match status" value="1"/>
</dbReference>
<dbReference type="GO" id="GO:0000976">
    <property type="term" value="F:transcription cis-regulatory region binding"/>
    <property type="evidence" value="ECO:0007669"/>
    <property type="project" value="TreeGrafter"/>
</dbReference>
<dbReference type="InterPro" id="IPR044299">
    <property type="entry name" value="GIS3/ZFP5/ZFP6"/>
</dbReference>
<name>A0A835ASF3_9POAL</name>
<accession>A0A835ASF3</accession>
<dbReference type="SUPFAM" id="SSF57667">
    <property type="entry name" value="beta-beta-alpha zinc fingers"/>
    <property type="match status" value="1"/>
</dbReference>
<dbReference type="GO" id="GO:0003700">
    <property type="term" value="F:DNA-binding transcription factor activity"/>
    <property type="evidence" value="ECO:0007669"/>
    <property type="project" value="TreeGrafter"/>
</dbReference>
<dbReference type="GO" id="GO:0009740">
    <property type="term" value="P:gibberellic acid mediated signaling pathway"/>
    <property type="evidence" value="ECO:0007669"/>
    <property type="project" value="TreeGrafter"/>
</dbReference>
<dbReference type="PROSITE" id="PS00028">
    <property type="entry name" value="ZINC_FINGER_C2H2_1"/>
    <property type="match status" value="1"/>
</dbReference>
<dbReference type="PROSITE" id="PS50157">
    <property type="entry name" value="ZINC_FINGER_C2H2_2"/>
    <property type="match status" value="1"/>
</dbReference>
<keyword evidence="4" id="KW-1185">Reference proteome</keyword>
<dbReference type="GO" id="GO:0008270">
    <property type="term" value="F:zinc ion binding"/>
    <property type="evidence" value="ECO:0007669"/>
    <property type="project" value="UniProtKB-KW"/>
</dbReference>
<dbReference type="GO" id="GO:0009736">
    <property type="term" value="P:cytokinin-activated signaling pathway"/>
    <property type="evidence" value="ECO:0007669"/>
    <property type="project" value="TreeGrafter"/>
</dbReference>
<comment type="caution">
    <text evidence="3">The sequence shown here is derived from an EMBL/GenBank/DDBJ whole genome shotgun (WGS) entry which is preliminary data.</text>
</comment>
<dbReference type="OrthoDB" id="772256at2759"/>
<keyword evidence="1" id="KW-0862">Zinc</keyword>
<dbReference type="Proteomes" id="UP000636709">
    <property type="component" value="Unassembled WGS sequence"/>
</dbReference>
<feature type="domain" description="C2H2-type" evidence="2">
    <location>
        <begin position="55"/>
        <end position="82"/>
    </location>
</feature>
<dbReference type="GO" id="GO:0010090">
    <property type="term" value="P:trichome morphogenesis"/>
    <property type="evidence" value="ECO:0007669"/>
    <property type="project" value="InterPro"/>
</dbReference>
<protein>
    <recommendedName>
        <fullName evidence="2">C2H2-type domain-containing protein</fullName>
    </recommendedName>
</protein>
<evidence type="ECO:0000313" key="3">
    <source>
        <dbReference type="EMBL" id="KAF8670949.1"/>
    </source>
</evidence>
<dbReference type="AlphaFoldDB" id="A0A835ASF3"/>
<dbReference type="Gene3D" id="3.30.160.60">
    <property type="entry name" value="Classic Zinc Finger"/>
    <property type="match status" value="1"/>
</dbReference>
<gene>
    <name evidence="3" type="ORF">HU200_050218</name>
</gene>
<proteinExistence type="predicted"/>
<evidence type="ECO:0000256" key="1">
    <source>
        <dbReference type="PROSITE-ProRule" id="PRU00042"/>
    </source>
</evidence>
<evidence type="ECO:0000313" key="4">
    <source>
        <dbReference type="Proteomes" id="UP000636709"/>
    </source>
</evidence>
<organism evidence="3 4">
    <name type="scientific">Digitaria exilis</name>
    <dbReference type="NCBI Taxonomy" id="1010633"/>
    <lineage>
        <taxon>Eukaryota</taxon>
        <taxon>Viridiplantae</taxon>
        <taxon>Streptophyta</taxon>
        <taxon>Embryophyta</taxon>
        <taxon>Tracheophyta</taxon>
        <taxon>Spermatophyta</taxon>
        <taxon>Magnoliopsida</taxon>
        <taxon>Liliopsida</taxon>
        <taxon>Poales</taxon>
        <taxon>Poaceae</taxon>
        <taxon>PACMAD clade</taxon>
        <taxon>Panicoideae</taxon>
        <taxon>Panicodae</taxon>
        <taxon>Paniceae</taxon>
        <taxon>Anthephorinae</taxon>
        <taxon>Digitaria</taxon>
    </lineage>
</organism>
<dbReference type="InterPro" id="IPR013087">
    <property type="entry name" value="Znf_C2H2_type"/>
</dbReference>